<dbReference type="Pfam" id="PF02596">
    <property type="entry name" value="DUF169"/>
    <property type="match status" value="1"/>
</dbReference>
<sequence>MPIKNKAISYGLPQDKFNTELVKEYCEDLNCILDMPRKPVGVKLLFTEEEYDDIEWKEPGGQLAYCCIVEKATRGMSFKARLKHINCDGGTTALALEPSTPRIESGAEYFSYNLYATQATARRVREGVKGLYRTGSPTYGIAVAPLEDFEITPDVVILIVNPYQAMRLQQGYVYHTGERINSTVAAMQGICSEVTVEPYMEGRMNISTLCPSTRFLAKWNAEEMAIGIPFEKFTSTVEGVLATLNTTDNVDKKEEIAKRFKEKNKDASFITYDVQ</sequence>
<name>A0ABS4EAA6_9FIRM</name>
<evidence type="ECO:0000313" key="1">
    <source>
        <dbReference type="EMBL" id="MBP1854870.1"/>
    </source>
</evidence>
<dbReference type="EMBL" id="JAGGJX010000001">
    <property type="protein sequence ID" value="MBP1854870.1"/>
    <property type="molecule type" value="Genomic_DNA"/>
</dbReference>
<dbReference type="Proteomes" id="UP000767291">
    <property type="component" value="Unassembled WGS sequence"/>
</dbReference>
<dbReference type="PANTHER" id="PTHR37954">
    <property type="entry name" value="BLL4979 PROTEIN"/>
    <property type="match status" value="1"/>
</dbReference>
<gene>
    <name evidence="1" type="ORF">J2Z43_001260</name>
</gene>
<keyword evidence="2" id="KW-1185">Reference proteome</keyword>
<dbReference type="RefSeq" id="WP_209456307.1">
    <property type="nucleotide sequence ID" value="NZ_BAAACS010000013.1"/>
</dbReference>
<evidence type="ECO:0000313" key="2">
    <source>
        <dbReference type="Proteomes" id="UP000767291"/>
    </source>
</evidence>
<organism evidence="1 2">
    <name type="scientific">Metaclostridioides mangenotii</name>
    <dbReference type="NCBI Taxonomy" id="1540"/>
    <lineage>
        <taxon>Bacteria</taxon>
        <taxon>Bacillati</taxon>
        <taxon>Bacillota</taxon>
        <taxon>Clostridia</taxon>
        <taxon>Peptostreptococcales</taxon>
        <taxon>Peptostreptococcaceae</taxon>
        <taxon>Metaclostridioides</taxon>
    </lineage>
</organism>
<proteinExistence type="predicted"/>
<protein>
    <submittedName>
        <fullName evidence="1">Uncharacterized protein (DUF169 family)</fullName>
    </submittedName>
</protein>
<accession>A0ABS4EAA6</accession>
<dbReference type="PANTHER" id="PTHR37954:SF3">
    <property type="entry name" value="DUF169 DOMAIN-CONTAINING PROTEIN"/>
    <property type="match status" value="1"/>
</dbReference>
<reference evidence="1 2" key="1">
    <citation type="submission" date="2021-03" db="EMBL/GenBank/DDBJ databases">
        <title>Genomic Encyclopedia of Type Strains, Phase IV (KMG-IV): sequencing the most valuable type-strain genomes for metagenomic binning, comparative biology and taxonomic classification.</title>
        <authorList>
            <person name="Goeker M."/>
        </authorList>
    </citation>
    <scope>NUCLEOTIDE SEQUENCE [LARGE SCALE GENOMIC DNA]</scope>
    <source>
        <strain evidence="1 2">DSM 1289</strain>
    </source>
</reference>
<comment type="caution">
    <text evidence="1">The sequence shown here is derived from an EMBL/GenBank/DDBJ whole genome shotgun (WGS) entry which is preliminary data.</text>
</comment>
<dbReference type="InterPro" id="IPR003748">
    <property type="entry name" value="DUF169"/>
</dbReference>